<comment type="similarity">
    <text evidence="2">Belongs to the monovalent cation:proton antiporter 1 (CPA1) transporter (TC 2.A.36) family.</text>
</comment>
<keyword evidence="5" id="KW-1003">Cell membrane</keyword>
<feature type="transmembrane region" description="Helical" evidence="12">
    <location>
        <begin position="176"/>
        <end position="196"/>
    </location>
</feature>
<feature type="transmembrane region" description="Helical" evidence="12">
    <location>
        <begin position="76"/>
        <end position="91"/>
    </location>
</feature>
<accession>A0A2W4RAP1</accession>
<protein>
    <submittedName>
        <fullName evidence="14">Sodium:proton antiporter</fullName>
    </submittedName>
</protein>
<evidence type="ECO:0000256" key="5">
    <source>
        <dbReference type="ARBA" id="ARBA00022475"/>
    </source>
</evidence>
<dbReference type="GO" id="GO:0015386">
    <property type="term" value="F:potassium:proton antiporter activity"/>
    <property type="evidence" value="ECO:0007669"/>
    <property type="project" value="TreeGrafter"/>
</dbReference>
<evidence type="ECO:0000313" key="14">
    <source>
        <dbReference type="EMBL" id="PZN81131.1"/>
    </source>
</evidence>
<evidence type="ECO:0000256" key="10">
    <source>
        <dbReference type="ARBA" id="ARBA00023136"/>
    </source>
</evidence>
<comment type="caution">
    <text evidence="14">The sequence shown here is derived from an EMBL/GenBank/DDBJ whole genome shotgun (WGS) entry which is preliminary data.</text>
</comment>
<feature type="transmembrane region" description="Helical" evidence="12">
    <location>
        <begin position="103"/>
        <end position="128"/>
    </location>
</feature>
<proteinExistence type="inferred from homology"/>
<feature type="transmembrane region" description="Helical" evidence="12">
    <location>
        <begin position="359"/>
        <end position="379"/>
    </location>
</feature>
<keyword evidence="3" id="KW-0813">Transport</keyword>
<keyword evidence="4" id="KW-0050">Antiport</keyword>
<evidence type="ECO:0000256" key="4">
    <source>
        <dbReference type="ARBA" id="ARBA00022449"/>
    </source>
</evidence>
<feature type="transmembrane region" description="Helical" evidence="12">
    <location>
        <begin position="299"/>
        <end position="318"/>
    </location>
</feature>
<feature type="transmembrane region" description="Helical" evidence="12">
    <location>
        <begin position="208"/>
        <end position="227"/>
    </location>
</feature>
<organism evidence="14 15">
    <name type="scientific">Candidatus Methylumidiphilus alinenensis</name>
    <dbReference type="NCBI Taxonomy" id="2202197"/>
    <lineage>
        <taxon>Bacteria</taxon>
        <taxon>Pseudomonadati</taxon>
        <taxon>Pseudomonadota</taxon>
        <taxon>Gammaproteobacteria</taxon>
        <taxon>Methylococcales</taxon>
        <taxon>Candidatus Methylumidiphilus</taxon>
    </lineage>
</organism>
<keyword evidence="9" id="KW-0406">Ion transport</keyword>
<dbReference type="GO" id="GO:0051453">
    <property type="term" value="P:regulation of intracellular pH"/>
    <property type="evidence" value="ECO:0007669"/>
    <property type="project" value="TreeGrafter"/>
</dbReference>
<keyword evidence="8" id="KW-0915">Sodium</keyword>
<dbReference type="InterPro" id="IPR018422">
    <property type="entry name" value="Cation/H_exchanger_CPA1"/>
</dbReference>
<evidence type="ECO:0000256" key="1">
    <source>
        <dbReference type="ARBA" id="ARBA00004651"/>
    </source>
</evidence>
<evidence type="ECO:0000256" key="3">
    <source>
        <dbReference type="ARBA" id="ARBA00022448"/>
    </source>
</evidence>
<evidence type="ECO:0000256" key="11">
    <source>
        <dbReference type="ARBA" id="ARBA00023201"/>
    </source>
</evidence>
<reference evidence="14 15" key="1">
    <citation type="journal article" date="2018" name="Aquat. Microb. Ecol.">
        <title>Gammaproteobacterial methanotrophs dominate.</title>
        <authorList>
            <person name="Rissanen A.J."/>
            <person name="Saarenheimo J."/>
            <person name="Tiirola M."/>
            <person name="Peura S."/>
            <person name="Aalto S.L."/>
            <person name="Karvinen A."/>
            <person name="Nykanen H."/>
        </authorList>
    </citation>
    <scope>NUCLEOTIDE SEQUENCE [LARGE SCALE GENOMIC DNA]</scope>
    <source>
        <strain evidence="14">AMbin10</strain>
    </source>
</reference>
<dbReference type="Proteomes" id="UP000249396">
    <property type="component" value="Unassembled WGS sequence"/>
</dbReference>
<feature type="transmembrane region" description="Helical" evidence="12">
    <location>
        <begin position="234"/>
        <end position="254"/>
    </location>
</feature>
<comment type="subcellular location">
    <subcellularLocation>
        <location evidence="1">Cell membrane</location>
        <topology evidence="1">Multi-pass membrane protein</topology>
    </subcellularLocation>
</comment>
<dbReference type="EMBL" id="QJPH01000275">
    <property type="protein sequence ID" value="PZN81131.1"/>
    <property type="molecule type" value="Genomic_DNA"/>
</dbReference>
<gene>
    <name evidence="14" type="ORF">DM484_08855</name>
</gene>
<dbReference type="AlphaFoldDB" id="A0A2W4RAP1"/>
<keyword evidence="6 12" id="KW-0812">Transmembrane</keyword>
<dbReference type="GO" id="GO:0015385">
    <property type="term" value="F:sodium:proton antiporter activity"/>
    <property type="evidence" value="ECO:0007669"/>
    <property type="project" value="InterPro"/>
</dbReference>
<evidence type="ECO:0000256" key="12">
    <source>
        <dbReference type="SAM" id="Phobius"/>
    </source>
</evidence>
<name>A0A2W4RAP1_9GAMM</name>
<evidence type="ECO:0000259" key="13">
    <source>
        <dbReference type="Pfam" id="PF00999"/>
    </source>
</evidence>
<feature type="transmembrane region" description="Helical" evidence="12">
    <location>
        <begin position="324"/>
        <end position="347"/>
    </location>
</feature>
<dbReference type="PANTHER" id="PTHR10110:SF195">
    <property type="entry name" value="NA(+)_H(+) ANTIPORTER NHAS2"/>
    <property type="match status" value="1"/>
</dbReference>
<dbReference type="PANTHER" id="PTHR10110">
    <property type="entry name" value="SODIUM/HYDROGEN EXCHANGER"/>
    <property type="match status" value="1"/>
</dbReference>
<dbReference type="Gene3D" id="6.10.140.1330">
    <property type="match status" value="1"/>
</dbReference>
<dbReference type="Pfam" id="PF00999">
    <property type="entry name" value="Na_H_Exchanger"/>
    <property type="match status" value="1"/>
</dbReference>
<feature type="transmembrane region" description="Helical" evidence="12">
    <location>
        <begin position="37"/>
        <end position="56"/>
    </location>
</feature>
<feature type="transmembrane region" description="Helical" evidence="12">
    <location>
        <begin position="260"/>
        <end position="278"/>
    </location>
</feature>
<dbReference type="InterPro" id="IPR006153">
    <property type="entry name" value="Cation/H_exchanger_TM"/>
</dbReference>
<feature type="domain" description="Cation/H+ exchanger transmembrane" evidence="13">
    <location>
        <begin position="74"/>
        <end position="415"/>
    </location>
</feature>
<evidence type="ECO:0000256" key="9">
    <source>
        <dbReference type="ARBA" id="ARBA00023065"/>
    </source>
</evidence>
<dbReference type="GO" id="GO:0005886">
    <property type="term" value="C:plasma membrane"/>
    <property type="evidence" value="ECO:0007669"/>
    <property type="project" value="UniProtKB-SubCell"/>
</dbReference>
<evidence type="ECO:0000256" key="2">
    <source>
        <dbReference type="ARBA" id="ARBA00007367"/>
    </source>
</evidence>
<feature type="transmembrane region" description="Helical" evidence="12">
    <location>
        <begin position="140"/>
        <end position="164"/>
    </location>
</feature>
<keyword evidence="11" id="KW-0739">Sodium transport</keyword>
<evidence type="ECO:0000256" key="7">
    <source>
        <dbReference type="ARBA" id="ARBA00022989"/>
    </source>
</evidence>
<feature type="transmembrane region" description="Helical" evidence="12">
    <location>
        <begin position="391"/>
        <end position="411"/>
    </location>
</feature>
<feature type="transmembrane region" description="Helical" evidence="12">
    <location>
        <begin position="6"/>
        <end position="25"/>
    </location>
</feature>
<evidence type="ECO:0000313" key="15">
    <source>
        <dbReference type="Proteomes" id="UP000249396"/>
    </source>
</evidence>
<sequence length="425" mass="44231">MEGGLLDTFTAIACLFGIAAILSFVNDRYLRLQHDIGLLLLAALTTGGLRVLELIIPSGAVGLLHQVTQSFNLNDTLLKGVLCFMLFRGSMRVSWATLREQRWLVLWLAFAGTGIACILTGGLVYAGLALSGVAATLAQALLFGALIAATDPVAALAILSKMGLPKKLETVVDGESLLNDGVAVVFFTIFAGAAISGSDASLAEAGSIFMREVLGGAAMGVAGWLVIHHLMLRSTTYCTGLLVSLGAVACLYAAAQHLDVSGPIATVVAGLLSGNLTATRLSEATLAPLRTFWSGLDEVLIALLFVFVGFHVVLINPLPGIVMGVPALVAIAAVLLARAVTVFGIVGGLNAAGVIRADCLGLTQLLTWGGLRGGLSLALAVSLPDSPWKPLMLNMTFAVVVFSVIVQGLTLQRMFTQERLAGLLR</sequence>
<keyword evidence="7 12" id="KW-1133">Transmembrane helix</keyword>
<evidence type="ECO:0000256" key="8">
    <source>
        <dbReference type="ARBA" id="ARBA00023053"/>
    </source>
</evidence>
<keyword evidence="10 12" id="KW-0472">Membrane</keyword>
<evidence type="ECO:0000256" key="6">
    <source>
        <dbReference type="ARBA" id="ARBA00022692"/>
    </source>
</evidence>
<dbReference type="GO" id="GO:0098719">
    <property type="term" value="P:sodium ion import across plasma membrane"/>
    <property type="evidence" value="ECO:0007669"/>
    <property type="project" value="TreeGrafter"/>
</dbReference>